<accession>A0ABX1VIF1</accession>
<keyword evidence="4" id="KW-0472">Membrane</keyword>
<protein>
    <recommendedName>
        <fullName evidence="5">DUF1232 domain-containing protein</fullName>
    </recommendedName>
</protein>
<dbReference type="RefSeq" id="WP_171189183.1">
    <property type="nucleotide sequence ID" value="NZ_WTPX01000137.1"/>
</dbReference>
<gene>
    <name evidence="6" type="ORF">LzC2_33920</name>
</gene>
<sequence length="133" mass="13970">MTTEAPSADSSHYSPDAFKAKLAGFARLAGRQVVEKALILYHTLQRPETPKAAKATIIGALAYFILPVDAIADFLPGVGFTDDLGVIAAALVTIGGYVTDDIRETAARQAAAWFGETPPASLAGSRETFSAEE</sequence>
<keyword evidence="3" id="KW-1133">Transmembrane helix</keyword>
<evidence type="ECO:0000256" key="4">
    <source>
        <dbReference type="ARBA" id="ARBA00023136"/>
    </source>
</evidence>
<dbReference type="InterPro" id="IPR010652">
    <property type="entry name" value="DUF1232"/>
</dbReference>
<evidence type="ECO:0000259" key="5">
    <source>
        <dbReference type="Pfam" id="PF06803"/>
    </source>
</evidence>
<comment type="caution">
    <text evidence="6">The sequence shown here is derived from an EMBL/GenBank/DDBJ whole genome shotgun (WGS) entry which is preliminary data.</text>
</comment>
<dbReference type="Proteomes" id="UP000609651">
    <property type="component" value="Unassembled WGS sequence"/>
</dbReference>
<dbReference type="EMBL" id="WTPX01000137">
    <property type="protein sequence ID" value="NNJ27290.1"/>
    <property type="molecule type" value="Genomic_DNA"/>
</dbReference>
<evidence type="ECO:0000256" key="3">
    <source>
        <dbReference type="ARBA" id="ARBA00022989"/>
    </source>
</evidence>
<name>A0ABX1VIF1_9PLAN</name>
<feature type="domain" description="DUF1232" evidence="5">
    <location>
        <begin position="53"/>
        <end position="88"/>
    </location>
</feature>
<keyword evidence="7" id="KW-1185">Reference proteome</keyword>
<dbReference type="Pfam" id="PF06803">
    <property type="entry name" value="DUF1232"/>
    <property type="match status" value="1"/>
</dbReference>
<evidence type="ECO:0000313" key="6">
    <source>
        <dbReference type="EMBL" id="NNJ27290.1"/>
    </source>
</evidence>
<evidence type="ECO:0000313" key="7">
    <source>
        <dbReference type="Proteomes" id="UP000609651"/>
    </source>
</evidence>
<evidence type="ECO:0000256" key="2">
    <source>
        <dbReference type="ARBA" id="ARBA00022692"/>
    </source>
</evidence>
<comment type="subcellular location">
    <subcellularLocation>
        <location evidence="1">Endomembrane system</location>
        <topology evidence="1">Multi-pass membrane protein</topology>
    </subcellularLocation>
</comment>
<keyword evidence="2" id="KW-0812">Transmembrane</keyword>
<evidence type="ECO:0000256" key="1">
    <source>
        <dbReference type="ARBA" id="ARBA00004127"/>
    </source>
</evidence>
<proteinExistence type="predicted"/>
<reference evidence="6 7" key="1">
    <citation type="journal article" date="2020" name="Syst. Appl. Microbiol.">
        <title>Alienimonas chondri sp. nov., a novel planctomycete isolated from the biofilm of the red alga Chondrus crispus.</title>
        <authorList>
            <person name="Vitorino I."/>
            <person name="Albuquerque L."/>
            <person name="Wiegand S."/>
            <person name="Kallscheuer N."/>
            <person name="da Costa M.S."/>
            <person name="Lobo-da-Cunha A."/>
            <person name="Jogler C."/>
            <person name="Lage O.M."/>
        </authorList>
    </citation>
    <scope>NUCLEOTIDE SEQUENCE [LARGE SCALE GENOMIC DNA]</scope>
    <source>
        <strain evidence="6 7">LzC2</strain>
    </source>
</reference>
<organism evidence="6 7">
    <name type="scientific">Alienimonas chondri</name>
    <dbReference type="NCBI Taxonomy" id="2681879"/>
    <lineage>
        <taxon>Bacteria</taxon>
        <taxon>Pseudomonadati</taxon>
        <taxon>Planctomycetota</taxon>
        <taxon>Planctomycetia</taxon>
        <taxon>Planctomycetales</taxon>
        <taxon>Planctomycetaceae</taxon>
        <taxon>Alienimonas</taxon>
    </lineage>
</organism>